<evidence type="ECO:0000313" key="3">
    <source>
        <dbReference type="Proteomes" id="UP001307849"/>
    </source>
</evidence>
<dbReference type="InterPro" id="IPR013087">
    <property type="entry name" value="Znf_C2H2_type"/>
</dbReference>
<dbReference type="EMBL" id="JAVHJM010000011">
    <property type="protein sequence ID" value="KAK6502476.1"/>
    <property type="molecule type" value="Genomic_DNA"/>
</dbReference>
<gene>
    <name evidence="2" type="ORF">TWF506_003058</name>
</gene>
<dbReference type="AlphaFoldDB" id="A0AAN8MYM3"/>
<reference evidence="2 3" key="1">
    <citation type="submission" date="2019-10" db="EMBL/GenBank/DDBJ databases">
        <authorList>
            <person name="Palmer J.M."/>
        </authorList>
    </citation>
    <scope>NUCLEOTIDE SEQUENCE [LARGE SCALE GENOMIC DNA]</scope>
    <source>
        <strain evidence="2 3">TWF506</strain>
    </source>
</reference>
<accession>A0AAN8MYM3</accession>
<organism evidence="2 3">
    <name type="scientific">Arthrobotrys conoides</name>
    <dbReference type="NCBI Taxonomy" id="74498"/>
    <lineage>
        <taxon>Eukaryota</taxon>
        <taxon>Fungi</taxon>
        <taxon>Dikarya</taxon>
        <taxon>Ascomycota</taxon>
        <taxon>Pezizomycotina</taxon>
        <taxon>Orbiliomycetes</taxon>
        <taxon>Orbiliales</taxon>
        <taxon>Orbiliaceae</taxon>
        <taxon>Arthrobotrys</taxon>
    </lineage>
</organism>
<dbReference type="Proteomes" id="UP001307849">
    <property type="component" value="Unassembled WGS sequence"/>
</dbReference>
<protein>
    <recommendedName>
        <fullName evidence="1">C2H2-type domain-containing protein</fullName>
    </recommendedName>
</protein>
<keyword evidence="3" id="KW-1185">Reference proteome</keyword>
<evidence type="ECO:0000259" key="1">
    <source>
        <dbReference type="PROSITE" id="PS00028"/>
    </source>
</evidence>
<feature type="domain" description="C2H2-type" evidence="1">
    <location>
        <begin position="72"/>
        <end position="95"/>
    </location>
</feature>
<sequence>MSAERKRQFIGQFLEYFEDFGVLICAVHRGAISHPTSQDTSVISTGAPADIEIPGPVEAFNYLEEPRKILICIFDGCGVSYPGETQIAKHINQTHDTKGTRWLPIRDKWKETISQTFFQKKNNTRYFEVYTRTRTENDIGRAIDTEETAFDRFLSDLKIRSKDIEGVVHSSEITPWMKRSGFWDHLIGFELETVHKATSLKFVELRSLVR</sequence>
<comment type="caution">
    <text evidence="2">The sequence shown here is derived from an EMBL/GenBank/DDBJ whole genome shotgun (WGS) entry which is preliminary data.</text>
</comment>
<name>A0AAN8MYM3_9PEZI</name>
<proteinExistence type="predicted"/>
<evidence type="ECO:0000313" key="2">
    <source>
        <dbReference type="EMBL" id="KAK6502476.1"/>
    </source>
</evidence>
<dbReference type="PROSITE" id="PS00028">
    <property type="entry name" value="ZINC_FINGER_C2H2_1"/>
    <property type="match status" value="1"/>
</dbReference>